<accession>A0AA39X8F0</accession>
<comment type="caution">
    <text evidence="2">The sequence shown here is derived from an EMBL/GenBank/DDBJ whole genome shotgun (WGS) entry which is preliminary data.</text>
</comment>
<evidence type="ECO:0000313" key="2">
    <source>
        <dbReference type="EMBL" id="KAK0629233.1"/>
    </source>
</evidence>
<feature type="region of interest" description="Disordered" evidence="1">
    <location>
        <begin position="220"/>
        <end position="242"/>
    </location>
</feature>
<dbReference type="EMBL" id="JAULSR010000002">
    <property type="protein sequence ID" value="KAK0629233.1"/>
    <property type="molecule type" value="Genomic_DNA"/>
</dbReference>
<gene>
    <name evidence="2" type="ORF">B0T17DRAFT_505818</name>
</gene>
<dbReference type="AlphaFoldDB" id="A0AA39X8F0"/>
<keyword evidence="3" id="KW-1185">Reference proteome</keyword>
<sequence>MPPLHLLGRKGRRSLNLTEVTETPKLTGPGLNPSCGVTKLLGLELWGPSCTQIIVRRNLGLRAHLGGDGGEAARRNLEIRSRCGGPPVGCVSHTYPVVAGRSVRLSSTDGEPWKEEKAGVDRGPRLAGSPLALSQLVISARYCHDKSCSHTIWKSWNTMNESLDCSPGGGFVCLRESRKGGEKTGKYKGFRGSAAMMSDTSHRLCVLCISVRAKSAVKDRPTSLDPAEQHFEPSGAPRKPERLQVRSYLRMCKLMNSRDASNDRRRRRHRGGKKKKDNGYKISIGGSDVATKYSALFAVSVSAVAVGRPVGSSEWAGGWMDGNHGDGKMRDAKIWETPAYLDLDTDGGNFVPVLSYRRRKGGS</sequence>
<proteinExistence type="predicted"/>
<evidence type="ECO:0000256" key="1">
    <source>
        <dbReference type="SAM" id="MobiDB-lite"/>
    </source>
</evidence>
<feature type="compositionally biased region" description="Basic residues" evidence="1">
    <location>
        <begin position="264"/>
        <end position="276"/>
    </location>
</feature>
<feature type="region of interest" description="Disordered" evidence="1">
    <location>
        <begin position="258"/>
        <end position="279"/>
    </location>
</feature>
<organism evidence="2 3">
    <name type="scientific">Bombardia bombarda</name>
    <dbReference type="NCBI Taxonomy" id="252184"/>
    <lineage>
        <taxon>Eukaryota</taxon>
        <taxon>Fungi</taxon>
        <taxon>Dikarya</taxon>
        <taxon>Ascomycota</taxon>
        <taxon>Pezizomycotina</taxon>
        <taxon>Sordariomycetes</taxon>
        <taxon>Sordariomycetidae</taxon>
        <taxon>Sordariales</taxon>
        <taxon>Lasiosphaeriaceae</taxon>
        <taxon>Bombardia</taxon>
    </lineage>
</organism>
<reference evidence="2" key="1">
    <citation type="submission" date="2023-06" db="EMBL/GenBank/DDBJ databases">
        <title>Genome-scale phylogeny and comparative genomics of the fungal order Sordariales.</title>
        <authorList>
            <consortium name="Lawrence Berkeley National Laboratory"/>
            <person name="Hensen N."/>
            <person name="Bonometti L."/>
            <person name="Westerberg I."/>
            <person name="Brannstrom I.O."/>
            <person name="Guillou S."/>
            <person name="Cros-Aarteil S."/>
            <person name="Calhoun S."/>
            <person name="Haridas S."/>
            <person name="Kuo A."/>
            <person name="Mondo S."/>
            <person name="Pangilinan J."/>
            <person name="Riley R."/>
            <person name="LaButti K."/>
            <person name="Andreopoulos B."/>
            <person name="Lipzen A."/>
            <person name="Chen C."/>
            <person name="Yanf M."/>
            <person name="Daum C."/>
            <person name="Ng V."/>
            <person name="Clum A."/>
            <person name="Steindorff A."/>
            <person name="Ohm R."/>
            <person name="Martin F."/>
            <person name="Silar P."/>
            <person name="Natvig D."/>
            <person name="Lalanne C."/>
            <person name="Gautier V."/>
            <person name="Ament-velasquez S.L."/>
            <person name="Kruys A."/>
            <person name="Hutchinson M.I."/>
            <person name="Powell A.J."/>
            <person name="Barry K."/>
            <person name="Miller A.N."/>
            <person name="Grigoriev I.V."/>
            <person name="Debuchy R."/>
            <person name="Gladieux P."/>
            <person name="Thoren M.H."/>
            <person name="Johannesson H."/>
        </authorList>
    </citation>
    <scope>NUCLEOTIDE SEQUENCE</scope>
    <source>
        <strain evidence="2">SMH3391-2</strain>
    </source>
</reference>
<name>A0AA39X8F0_9PEZI</name>
<feature type="compositionally biased region" description="Basic and acidic residues" evidence="1">
    <location>
        <begin position="220"/>
        <end position="231"/>
    </location>
</feature>
<protein>
    <submittedName>
        <fullName evidence="2">Uncharacterized protein</fullName>
    </submittedName>
</protein>
<evidence type="ECO:0000313" key="3">
    <source>
        <dbReference type="Proteomes" id="UP001174934"/>
    </source>
</evidence>
<dbReference type="Proteomes" id="UP001174934">
    <property type="component" value="Unassembled WGS sequence"/>
</dbReference>